<organism evidence="2">
    <name type="scientific">Amorphochlora amoebiformis</name>
    <dbReference type="NCBI Taxonomy" id="1561963"/>
    <lineage>
        <taxon>Eukaryota</taxon>
        <taxon>Sar</taxon>
        <taxon>Rhizaria</taxon>
        <taxon>Cercozoa</taxon>
        <taxon>Chlorarachniophyceae</taxon>
        <taxon>Amorphochlora</taxon>
    </lineage>
</organism>
<dbReference type="AlphaFoldDB" id="A0A7S0D2Y3"/>
<keyword evidence="1" id="KW-0472">Membrane</keyword>
<protein>
    <submittedName>
        <fullName evidence="2">Uncharacterized protein</fullName>
    </submittedName>
</protein>
<evidence type="ECO:0000256" key="1">
    <source>
        <dbReference type="SAM" id="Phobius"/>
    </source>
</evidence>
<feature type="transmembrane region" description="Helical" evidence="1">
    <location>
        <begin position="68"/>
        <end position="90"/>
    </location>
</feature>
<feature type="transmembrane region" description="Helical" evidence="1">
    <location>
        <begin position="209"/>
        <end position="227"/>
    </location>
</feature>
<feature type="transmembrane region" description="Helical" evidence="1">
    <location>
        <begin position="248"/>
        <end position="273"/>
    </location>
</feature>
<evidence type="ECO:0000313" key="2">
    <source>
        <dbReference type="EMBL" id="CAD8442044.1"/>
    </source>
</evidence>
<sequence>MKKQTITVLYHYAQYIAITLSLWLTTAGYSSRFDNEDISHKIFWSVYGVGVLGLQMHSTGPLTSPNSVYFAFFLSLIYVILSFQWLMCGIALRRCRLYCLMQTVIMLVVAAIAFAASSTPNLDHRNRLFWTLGLSYPAEIVFSLIWQEVAINTVYRDMTYEEARKETDLPLHIQFHIDRFSTLTMMVLGQLAVAVVWHPEDGFGDITGLYVSAGCTFVSLVSLKILIFDIDFLDPEDHAIRRSRISGLIWLLIYPAGLACLALMGIGMALLVAEAGAINAVPEGSLKYRQYLTCLSLCAFLVIGTILRQLHRTPFVRQLRLYRQYERAILVGRIHTIQSSVQILAAVIFAVLPACKVSALMMLKMIAGTLLCIIGVNFIDEIALLQTVKKAREATRHNSFDTKAEFF</sequence>
<keyword evidence="1" id="KW-1133">Transmembrane helix</keyword>
<feature type="transmembrane region" description="Helical" evidence="1">
    <location>
        <begin position="328"/>
        <end position="352"/>
    </location>
</feature>
<feature type="transmembrane region" description="Helical" evidence="1">
    <location>
        <begin position="97"/>
        <end position="116"/>
    </location>
</feature>
<dbReference type="EMBL" id="HBEM01009363">
    <property type="protein sequence ID" value="CAD8442044.1"/>
    <property type="molecule type" value="Transcribed_RNA"/>
</dbReference>
<name>A0A7S0D2Y3_9EUKA</name>
<gene>
    <name evidence="2" type="ORF">LAMO00422_LOCUS6564</name>
</gene>
<feature type="transmembrane region" description="Helical" evidence="1">
    <location>
        <begin position="358"/>
        <end position="379"/>
    </location>
</feature>
<keyword evidence="1" id="KW-0812">Transmembrane</keyword>
<reference evidence="2" key="1">
    <citation type="submission" date="2021-01" db="EMBL/GenBank/DDBJ databases">
        <authorList>
            <person name="Corre E."/>
            <person name="Pelletier E."/>
            <person name="Niang G."/>
            <person name="Scheremetjew M."/>
            <person name="Finn R."/>
            <person name="Kale V."/>
            <person name="Holt S."/>
            <person name="Cochrane G."/>
            <person name="Meng A."/>
            <person name="Brown T."/>
            <person name="Cohen L."/>
        </authorList>
    </citation>
    <scope>NUCLEOTIDE SEQUENCE</scope>
    <source>
        <strain evidence="2">CCMP2058</strain>
    </source>
</reference>
<feature type="transmembrane region" description="Helical" evidence="1">
    <location>
        <begin position="12"/>
        <end position="30"/>
    </location>
</feature>
<proteinExistence type="predicted"/>
<accession>A0A7S0D2Y3</accession>
<feature type="transmembrane region" description="Helical" evidence="1">
    <location>
        <begin position="288"/>
        <end position="307"/>
    </location>
</feature>